<feature type="compositionally biased region" description="Basic and acidic residues" evidence="3">
    <location>
        <begin position="797"/>
        <end position="806"/>
    </location>
</feature>
<feature type="compositionally biased region" description="Basic and acidic residues" evidence="3">
    <location>
        <begin position="305"/>
        <end position="315"/>
    </location>
</feature>
<evidence type="ECO:0000256" key="1">
    <source>
        <dbReference type="ARBA" id="ARBA00022443"/>
    </source>
</evidence>
<name>A0A2P5HR19_DIAHE</name>
<feature type="compositionally biased region" description="Basic and acidic residues" evidence="3">
    <location>
        <begin position="283"/>
        <end position="294"/>
    </location>
</feature>
<feature type="compositionally biased region" description="Low complexity" evidence="3">
    <location>
        <begin position="470"/>
        <end position="483"/>
    </location>
</feature>
<feature type="domain" description="SH3" evidence="4">
    <location>
        <begin position="1"/>
        <end position="64"/>
    </location>
</feature>
<accession>A0A2P5HR19</accession>
<feature type="compositionally biased region" description="Low complexity" evidence="3">
    <location>
        <begin position="99"/>
        <end position="112"/>
    </location>
</feature>
<evidence type="ECO:0000313" key="5">
    <source>
        <dbReference type="EMBL" id="POS72722.1"/>
    </source>
</evidence>
<dbReference type="AlphaFoldDB" id="A0A2P5HR19"/>
<feature type="compositionally biased region" description="Basic and acidic residues" evidence="3">
    <location>
        <begin position="446"/>
        <end position="456"/>
    </location>
</feature>
<dbReference type="InterPro" id="IPR001452">
    <property type="entry name" value="SH3_domain"/>
</dbReference>
<feature type="compositionally biased region" description="Low complexity" evidence="3">
    <location>
        <begin position="157"/>
        <end position="167"/>
    </location>
</feature>
<feature type="compositionally biased region" description="Acidic residues" evidence="3">
    <location>
        <begin position="718"/>
        <end position="733"/>
    </location>
</feature>
<organism evidence="5 6">
    <name type="scientific">Diaporthe helianthi</name>
    <dbReference type="NCBI Taxonomy" id="158607"/>
    <lineage>
        <taxon>Eukaryota</taxon>
        <taxon>Fungi</taxon>
        <taxon>Dikarya</taxon>
        <taxon>Ascomycota</taxon>
        <taxon>Pezizomycotina</taxon>
        <taxon>Sordariomycetes</taxon>
        <taxon>Sordariomycetidae</taxon>
        <taxon>Diaporthales</taxon>
        <taxon>Diaporthaceae</taxon>
        <taxon>Diaporthe</taxon>
    </lineage>
</organism>
<evidence type="ECO:0000256" key="2">
    <source>
        <dbReference type="PROSITE-ProRule" id="PRU00192"/>
    </source>
</evidence>
<feature type="compositionally biased region" description="Pro residues" evidence="3">
    <location>
        <begin position="782"/>
        <end position="796"/>
    </location>
</feature>
<feature type="compositionally biased region" description="Basic and acidic residues" evidence="3">
    <location>
        <begin position="248"/>
        <end position="260"/>
    </location>
</feature>
<protein>
    <submittedName>
        <fullName evidence="5">SH3 domain-containing protein</fullName>
    </submittedName>
</protein>
<dbReference type="InterPro" id="IPR057402">
    <property type="entry name" value="AIM3_BBC1_C"/>
</dbReference>
<evidence type="ECO:0000256" key="3">
    <source>
        <dbReference type="SAM" id="MobiDB-lite"/>
    </source>
</evidence>
<feature type="compositionally biased region" description="Low complexity" evidence="3">
    <location>
        <begin position="554"/>
        <end position="566"/>
    </location>
</feature>
<dbReference type="PROSITE" id="PS50002">
    <property type="entry name" value="SH3"/>
    <property type="match status" value="1"/>
</dbReference>
<dbReference type="STRING" id="158607.A0A2P5HR19"/>
<dbReference type="PANTHER" id="PTHR45929">
    <property type="entry name" value="JAK PATHWAY SIGNAL TRANSDUCTION ADAPTOR MOLECULE"/>
    <property type="match status" value="1"/>
</dbReference>
<dbReference type="OrthoDB" id="207120at2759"/>
<dbReference type="InParanoid" id="A0A2P5HR19"/>
<reference evidence="5" key="1">
    <citation type="submission" date="2017-09" db="EMBL/GenBank/DDBJ databases">
        <title>Polyketide synthases of a Diaporthe helianthi virulent isolate.</title>
        <authorList>
            <person name="Baroncelli R."/>
        </authorList>
    </citation>
    <scope>NUCLEOTIDE SEQUENCE [LARGE SCALE GENOMIC DNA]</scope>
    <source>
        <strain evidence="5">7/96</strain>
    </source>
</reference>
<dbReference type="InterPro" id="IPR036028">
    <property type="entry name" value="SH3-like_dom_sf"/>
</dbReference>
<feature type="compositionally biased region" description="Low complexity" evidence="3">
    <location>
        <begin position="834"/>
        <end position="849"/>
    </location>
</feature>
<feature type="compositionally biased region" description="Basic and acidic residues" evidence="3">
    <location>
        <begin position="526"/>
        <end position="542"/>
    </location>
</feature>
<dbReference type="PRINTS" id="PR00452">
    <property type="entry name" value="SH3DOMAIN"/>
</dbReference>
<dbReference type="InterPro" id="IPR035552">
    <property type="entry name" value="Mti1_SH3"/>
</dbReference>
<evidence type="ECO:0000259" key="4">
    <source>
        <dbReference type="PROSITE" id="PS50002"/>
    </source>
</evidence>
<dbReference type="FunCoup" id="A0A2P5HR19">
    <property type="interactions" value="139"/>
</dbReference>
<dbReference type="SUPFAM" id="SSF50044">
    <property type="entry name" value="SH3-domain"/>
    <property type="match status" value="1"/>
</dbReference>
<gene>
    <name evidence="5" type="ORF">DHEL01_v208886</name>
</gene>
<feature type="region of interest" description="Disordered" evidence="3">
    <location>
        <begin position="990"/>
        <end position="1011"/>
    </location>
</feature>
<keyword evidence="1 2" id="KW-0728">SH3 domain</keyword>
<dbReference type="InterPro" id="IPR050670">
    <property type="entry name" value="STAM"/>
</dbReference>
<comment type="caution">
    <text evidence="5">The sequence shown here is derived from an EMBL/GenBank/DDBJ whole genome shotgun (WGS) entry which is preliminary data.</text>
</comment>
<feature type="compositionally biased region" description="Acidic residues" evidence="3">
    <location>
        <begin position="430"/>
        <end position="445"/>
    </location>
</feature>
<feature type="compositionally biased region" description="Pro residues" evidence="3">
    <location>
        <begin position="684"/>
        <end position="695"/>
    </location>
</feature>
<evidence type="ECO:0000313" key="6">
    <source>
        <dbReference type="Proteomes" id="UP000094444"/>
    </source>
</evidence>
<dbReference type="SMART" id="SM00326">
    <property type="entry name" value="SH3"/>
    <property type="match status" value="1"/>
</dbReference>
<dbReference type="CDD" id="cd11887">
    <property type="entry name" value="SH3_Bbc1"/>
    <property type="match status" value="1"/>
</dbReference>
<dbReference type="Gene3D" id="2.30.30.40">
    <property type="entry name" value="SH3 Domains"/>
    <property type="match status" value="1"/>
</dbReference>
<dbReference type="EMBL" id="MAVT02000940">
    <property type="protein sequence ID" value="POS72722.1"/>
    <property type="molecule type" value="Genomic_DNA"/>
</dbReference>
<dbReference type="Proteomes" id="UP000094444">
    <property type="component" value="Unassembled WGS sequence"/>
</dbReference>
<dbReference type="PANTHER" id="PTHR45929:SF6">
    <property type="entry name" value="SH3 DOMAIN PROTEIN (AFU_ORTHOLOGUE AFUA_2G10320)"/>
    <property type="match status" value="1"/>
</dbReference>
<dbReference type="Pfam" id="PF00018">
    <property type="entry name" value="SH3_1"/>
    <property type="match status" value="1"/>
</dbReference>
<feature type="compositionally biased region" description="Pro residues" evidence="3">
    <location>
        <begin position="567"/>
        <end position="591"/>
    </location>
</feature>
<feature type="compositionally biased region" description="Low complexity" evidence="3">
    <location>
        <begin position="877"/>
        <end position="893"/>
    </location>
</feature>
<feature type="compositionally biased region" description="Pro residues" evidence="3">
    <location>
        <begin position="121"/>
        <end position="130"/>
    </location>
</feature>
<feature type="compositionally biased region" description="Basic and acidic residues" evidence="3">
    <location>
        <begin position="740"/>
        <end position="753"/>
    </location>
</feature>
<dbReference type="Pfam" id="PF25459">
    <property type="entry name" value="AIM3_BBC1_C"/>
    <property type="match status" value="1"/>
</dbReference>
<feature type="compositionally biased region" description="Basic and acidic residues" evidence="3">
    <location>
        <begin position="405"/>
        <end position="416"/>
    </location>
</feature>
<feature type="compositionally biased region" description="Pro residues" evidence="3">
    <location>
        <begin position="624"/>
        <end position="644"/>
    </location>
</feature>
<proteinExistence type="predicted"/>
<feature type="region of interest" description="Disordered" evidence="3">
    <location>
        <begin position="60"/>
        <end position="902"/>
    </location>
</feature>
<keyword evidence="6" id="KW-1185">Reference proteome</keyword>
<sequence length="1170" mass="125316">MSFKVKALYEYSSPHEDDLNFPVGQIITVTEEEDDDWYTGEYLDDAGAKHEGIFPRNFVEKYEPVAPPRPTRTRPKKEPEPAADEVAAAAEEPAPPAFSPKAAAAPGPVAVAARHEEEQPISPPPLPAEPRSPIAAAAAARAPRPEPELPASPPSAPAAEPVAQSPPQAEPAKKGPPPVTQKPASNSFKDRIAAFNKTAAPPIAPFKPAGLGGASGSSSFIKKPFVAPPPKGNTYVPVQRNTPVAAVYRRDEDPEIKEREAENEETAQKAGLLPTESNDGGEDQPKPLSLKERMALLQKQQQEQAQRHAEAAAKREKPKRPAKPRMPSHDPATSEAADEEDVAQPTPLDRNDTGGTGGRESIDESHPPRVPAQPRRKPSKGPEPRDGNEADMSGAGETTEDQADLTEREDSDEKPRLPSRVATESAPAEETQEEDDEEEEEDEETKEFRRKEELRARMARLGGGMGMPGMFGMPVPGGAASLPPKKKKPSASSDRRPSEDSQPLASPIQAPPVPMMMALPGLGGPRKSEDKTPMAEEPRAVSDEEDEDEPVARSPPAVATGASAAAPPVPGGRPAPPPVPADTRPPPPPAPVANVARSEGSESDDELSGPGALETPRGEEPPVTRAPPPLPPVSAPAPPMPTSPRMPTSPKFYGDDSTPTSPSSKRASRLPPPVPGTVAAPPSQTRPPPPPPPGGLPRTSISSDRPGSSARPSALTEDSNEGEVTEYDGDYDTDIASSVPHKDALKAHGRDSSIEDTLSVSSPKEAHPSLPPPIPSAAAPRAVPPPPPVPSQPPPESRPDTRRSVDAPRAAPPPPPPTNLAAQDEDDYDPYNYTAATASPRTPAAPSFSQLPPPPPPRPDDNYEEPSYQPTPEHRTAPGSSGGRPSAPPSRGSLDIRTSRRSVDLLNRPSMESGFVAHDIDLAPQSGWWLQPKGLPPQLQGRKDIFFESDESQSAQRGSKTTVTRDIYILFQDYSQTVITASFDPKDAKDVHLEQRHEGPPRSLRQDQLEESYERFGRPLSTAVAGKKDTVVGDGTPQSLVLELLKPFKDALPPVGTRAYGALVYSNLANASTTQTDQIRPGDIISIRNAKFQGKHGPMHAKYSSEVGKPDHVGVVAEWDGTKKKVRAWEQGRESKKVKQESFKLDDLRSGEVKIWRVMPRSWVGWEGQN</sequence>
<feature type="compositionally biased region" description="Low complexity" evidence="3">
    <location>
        <begin position="131"/>
        <end position="142"/>
    </location>
</feature>